<gene>
    <name evidence="1" type="ORF">ECRASSUSDP1_LOCUS6810</name>
</gene>
<dbReference type="Proteomes" id="UP001295684">
    <property type="component" value="Unassembled WGS sequence"/>
</dbReference>
<accession>A0AAD1X928</accession>
<dbReference type="EMBL" id="CAMPGE010006613">
    <property type="protein sequence ID" value="CAI2365482.1"/>
    <property type="molecule type" value="Genomic_DNA"/>
</dbReference>
<evidence type="ECO:0000313" key="2">
    <source>
        <dbReference type="Proteomes" id="UP001295684"/>
    </source>
</evidence>
<name>A0AAD1X928_EUPCR</name>
<proteinExistence type="predicted"/>
<sequence>MNVESPCLIPFLLNTYNISGFESNKISVSLIRSSFYCLGIGLHEFSMLLINPSLFCRGR</sequence>
<reference evidence="1" key="1">
    <citation type="submission" date="2023-07" db="EMBL/GenBank/DDBJ databases">
        <authorList>
            <consortium name="AG Swart"/>
            <person name="Singh M."/>
            <person name="Singh A."/>
            <person name="Seah K."/>
            <person name="Emmerich C."/>
        </authorList>
    </citation>
    <scope>NUCLEOTIDE SEQUENCE</scope>
    <source>
        <strain evidence="1">DP1</strain>
    </source>
</reference>
<comment type="caution">
    <text evidence="1">The sequence shown here is derived from an EMBL/GenBank/DDBJ whole genome shotgun (WGS) entry which is preliminary data.</text>
</comment>
<dbReference type="AlphaFoldDB" id="A0AAD1X928"/>
<keyword evidence="2" id="KW-1185">Reference proteome</keyword>
<organism evidence="1 2">
    <name type="scientific">Euplotes crassus</name>
    <dbReference type="NCBI Taxonomy" id="5936"/>
    <lineage>
        <taxon>Eukaryota</taxon>
        <taxon>Sar</taxon>
        <taxon>Alveolata</taxon>
        <taxon>Ciliophora</taxon>
        <taxon>Intramacronucleata</taxon>
        <taxon>Spirotrichea</taxon>
        <taxon>Hypotrichia</taxon>
        <taxon>Euplotida</taxon>
        <taxon>Euplotidae</taxon>
        <taxon>Moneuplotes</taxon>
    </lineage>
</organism>
<evidence type="ECO:0000313" key="1">
    <source>
        <dbReference type="EMBL" id="CAI2365482.1"/>
    </source>
</evidence>
<protein>
    <submittedName>
        <fullName evidence="1">Uncharacterized protein</fullName>
    </submittedName>
</protein>